<dbReference type="Proteomes" id="UP000033202">
    <property type="component" value="Unassembled WGS sequence"/>
</dbReference>
<protein>
    <recommendedName>
        <fullName evidence="4">UrcA family protein</fullName>
    </recommendedName>
</protein>
<dbReference type="InterPro" id="IPR030972">
    <property type="entry name" value="UrcA_uranyl"/>
</dbReference>
<dbReference type="AlphaFoldDB" id="A0A0E9MR61"/>
<feature type="signal peptide" evidence="1">
    <location>
        <begin position="1"/>
        <end position="28"/>
    </location>
</feature>
<feature type="chain" id="PRO_5002429642" description="UrcA family protein" evidence="1">
    <location>
        <begin position="29"/>
        <end position="111"/>
    </location>
</feature>
<dbReference type="RefSeq" id="WP_169746378.1">
    <property type="nucleotide sequence ID" value="NZ_BBWU01000035.1"/>
</dbReference>
<accession>A0A0E9MR61</accession>
<gene>
    <name evidence="2" type="ORF">SCH01S_35_00600</name>
</gene>
<name>A0A0E9MR61_9SPHN</name>
<organism evidence="2 3">
    <name type="scientific">Sphingomonas changbaiensis NBRC 104936</name>
    <dbReference type="NCBI Taxonomy" id="1219043"/>
    <lineage>
        <taxon>Bacteria</taxon>
        <taxon>Pseudomonadati</taxon>
        <taxon>Pseudomonadota</taxon>
        <taxon>Alphaproteobacteria</taxon>
        <taxon>Sphingomonadales</taxon>
        <taxon>Sphingomonadaceae</taxon>
        <taxon>Sphingomonas</taxon>
    </lineage>
</organism>
<keyword evidence="1" id="KW-0732">Signal</keyword>
<evidence type="ECO:0000313" key="2">
    <source>
        <dbReference type="EMBL" id="GAO39625.1"/>
    </source>
</evidence>
<sequence length="111" mass="11687">MFARHVSKALLASVTAGLLTFAVNPAKAEMNAPRTMLVRFGDLDLKSDTGKATLGRRIAYAAATVCGPVDQLSYFSRKANLACEDDAIANANRGLVEVFAQAGTSIRVAAN</sequence>
<keyword evidence="3" id="KW-1185">Reference proteome</keyword>
<dbReference type="NCBIfam" id="TIGR04433">
    <property type="entry name" value="UrcA_uranyl"/>
    <property type="match status" value="1"/>
</dbReference>
<dbReference type="EMBL" id="BBWU01000035">
    <property type="protein sequence ID" value="GAO39625.1"/>
    <property type="molecule type" value="Genomic_DNA"/>
</dbReference>
<evidence type="ECO:0008006" key="4">
    <source>
        <dbReference type="Google" id="ProtNLM"/>
    </source>
</evidence>
<evidence type="ECO:0000313" key="3">
    <source>
        <dbReference type="Proteomes" id="UP000033202"/>
    </source>
</evidence>
<reference evidence="2 3" key="1">
    <citation type="submission" date="2015-04" db="EMBL/GenBank/DDBJ databases">
        <title>Whole genome shotgun sequence of Sphingomonas changbaiensis NBRC 104936.</title>
        <authorList>
            <person name="Katano-Makiyama Y."/>
            <person name="Hosoyama A."/>
            <person name="Hashimoto M."/>
            <person name="Noguchi M."/>
            <person name="Tsuchikane K."/>
            <person name="Ohji S."/>
            <person name="Yamazoe A."/>
            <person name="Ichikawa N."/>
            <person name="Kimura A."/>
            <person name="Fujita N."/>
        </authorList>
    </citation>
    <scope>NUCLEOTIDE SEQUENCE [LARGE SCALE GENOMIC DNA]</scope>
    <source>
        <strain evidence="2 3">NBRC 104936</strain>
    </source>
</reference>
<proteinExistence type="predicted"/>
<comment type="caution">
    <text evidence="2">The sequence shown here is derived from an EMBL/GenBank/DDBJ whole genome shotgun (WGS) entry which is preliminary data.</text>
</comment>
<evidence type="ECO:0000256" key="1">
    <source>
        <dbReference type="SAM" id="SignalP"/>
    </source>
</evidence>